<gene>
    <name evidence="2" type="ORF">C8F04DRAFT_1185149</name>
</gene>
<feature type="compositionally biased region" description="Basic and acidic residues" evidence="1">
    <location>
        <begin position="46"/>
        <end position="66"/>
    </location>
</feature>
<keyword evidence="3" id="KW-1185">Reference proteome</keyword>
<evidence type="ECO:0000313" key="2">
    <source>
        <dbReference type="EMBL" id="KAJ7032301.1"/>
    </source>
</evidence>
<reference evidence="2" key="1">
    <citation type="submission" date="2023-03" db="EMBL/GenBank/DDBJ databases">
        <title>Massive genome expansion in bonnet fungi (Mycena s.s.) driven by repeated elements and novel gene families across ecological guilds.</title>
        <authorList>
            <consortium name="Lawrence Berkeley National Laboratory"/>
            <person name="Harder C.B."/>
            <person name="Miyauchi S."/>
            <person name="Viragh M."/>
            <person name="Kuo A."/>
            <person name="Thoen E."/>
            <person name="Andreopoulos B."/>
            <person name="Lu D."/>
            <person name="Skrede I."/>
            <person name="Drula E."/>
            <person name="Henrissat B."/>
            <person name="Morin E."/>
            <person name="Kohler A."/>
            <person name="Barry K."/>
            <person name="LaButti K."/>
            <person name="Morin E."/>
            <person name="Salamov A."/>
            <person name="Lipzen A."/>
            <person name="Mereny Z."/>
            <person name="Hegedus B."/>
            <person name="Baldrian P."/>
            <person name="Stursova M."/>
            <person name="Weitz H."/>
            <person name="Taylor A."/>
            <person name="Grigoriev I.V."/>
            <person name="Nagy L.G."/>
            <person name="Martin F."/>
            <person name="Kauserud H."/>
        </authorList>
    </citation>
    <scope>NUCLEOTIDE SEQUENCE</scope>
    <source>
        <strain evidence="2">CBHHK200</strain>
    </source>
</reference>
<feature type="compositionally biased region" description="Basic and acidic residues" evidence="1">
    <location>
        <begin position="320"/>
        <end position="333"/>
    </location>
</feature>
<feature type="region of interest" description="Disordered" evidence="1">
    <location>
        <begin position="725"/>
        <end position="758"/>
    </location>
</feature>
<feature type="region of interest" description="Disordered" evidence="1">
    <location>
        <begin position="1"/>
        <end position="162"/>
    </location>
</feature>
<evidence type="ECO:0000256" key="1">
    <source>
        <dbReference type="SAM" id="MobiDB-lite"/>
    </source>
</evidence>
<sequence>MPKAAKTPIKARPKPRPLRSSKPTLSKSLIDDEADESDDGVMVEPPKVDAQDDPFHLPADDLKGDPFEDASGEDYDLAYPKSRTNSPAKKDGDRTLTTPTRSPSNKDKDRVLAPVTPSPSNIRRGHPSTSKSASEGNGSSKTGVGPSEHGRGVIEVDTTSDEDMMAMDEDDSVFKKPAGVQPSALPPSLTTRSAASRLKQSVAVNAKRPAGIKNTVVAGSSSKDRPLSSIPVSMRAFYEVISAFSKHRSSKSDQDDSDDDISRVDHDQVALERGIRDSMAAAPRPSSPDWDPPYAEEVTAEVFSSPRTSSTSKRISAKRTKQDASVESDHNDSPSEEPAISAPKKRKTVSLKPMDPKYSDEKDLTSANTDNPVKRRKSVVSKVNTRSKSGTDVEYPLILPSGMRSTVSVARKGKAKAVEPFSDDEPVLDKAVPTISSLDGDNAISSSANKVAPGKISSIGSGTMLSYMRVKPLPIMSSTSSAEAPPLTMAQYLRAFRGDSPTVDETDGKELTPPINPDPVFLEDLETYKAYYDPEAVCGVTDVELQDVSLRPHYVGLPPLPKNRRIIPAFDRSRGSLEDIDWTTGGRVRFSSWFDQNPRMLAANSMGAMLFDTAEPNYINLSRVSPLALSSRVSTGSSQTLRLHVGDRVAICVSAVCCTESFLTAPRRLGNKTDRQKKWLSGVLHDQDWEQMEAMSSLVFNEHILYAQITDKAISFQTMISPADADQTPDRVTRSVPSRMFSSRSPGKPSNTTPYKSDRSKTLLAYNDNVPVYDARKTVIDFGADLDRLGEVLPLFTGEVPVGSFTVVGYTCSSYRGTVSGSNDRVAHISLNILWVIVCGTPGIRSSLS</sequence>
<feature type="compositionally biased region" description="Basic residues" evidence="1">
    <location>
        <begin position="9"/>
        <end position="19"/>
    </location>
</feature>
<dbReference type="EMBL" id="JARJCM010000074">
    <property type="protein sequence ID" value="KAJ7032301.1"/>
    <property type="molecule type" value="Genomic_DNA"/>
</dbReference>
<dbReference type="AlphaFoldDB" id="A0AAD6X2D1"/>
<feature type="compositionally biased region" description="Acidic residues" evidence="1">
    <location>
        <begin position="31"/>
        <end position="41"/>
    </location>
</feature>
<feature type="compositionally biased region" description="Polar residues" evidence="1">
    <location>
        <begin position="305"/>
        <end position="314"/>
    </location>
</feature>
<feature type="compositionally biased region" description="Basic and acidic residues" evidence="1">
    <location>
        <begin position="250"/>
        <end position="276"/>
    </location>
</feature>
<feature type="compositionally biased region" description="Polar residues" evidence="1">
    <location>
        <begin position="127"/>
        <end position="142"/>
    </location>
</feature>
<organism evidence="2 3">
    <name type="scientific">Mycena alexandri</name>
    <dbReference type="NCBI Taxonomy" id="1745969"/>
    <lineage>
        <taxon>Eukaryota</taxon>
        <taxon>Fungi</taxon>
        <taxon>Dikarya</taxon>
        <taxon>Basidiomycota</taxon>
        <taxon>Agaricomycotina</taxon>
        <taxon>Agaricomycetes</taxon>
        <taxon>Agaricomycetidae</taxon>
        <taxon>Agaricales</taxon>
        <taxon>Marasmiineae</taxon>
        <taxon>Mycenaceae</taxon>
        <taxon>Mycena</taxon>
    </lineage>
</organism>
<feature type="region of interest" description="Disordered" evidence="1">
    <location>
        <begin position="244"/>
        <end position="385"/>
    </location>
</feature>
<accession>A0AAD6X2D1</accession>
<feature type="compositionally biased region" description="Polar residues" evidence="1">
    <location>
        <begin position="740"/>
        <end position="755"/>
    </location>
</feature>
<comment type="caution">
    <text evidence="2">The sequence shown here is derived from an EMBL/GenBank/DDBJ whole genome shotgun (WGS) entry which is preliminary data.</text>
</comment>
<dbReference type="Proteomes" id="UP001218188">
    <property type="component" value="Unassembled WGS sequence"/>
</dbReference>
<feature type="compositionally biased region" description="Acidic residues" evidence="1">
    <location>
        <begin position="67"/>
        <end position="76"/>
    </location>
</feature>
<protein>
    <submittedName>
        <fullName evidence="2">Uncharacterized protein</fullName>
    </submittedName>
</protein>
<name>A0AAD6X2D1_9AGAR</name>
<proteinExistence type="predicted"/>
<evidence type="ECO:0000313" key="3">
    <source>
        <dbReference type="Proteomes" id="UP001218188"/>
    </source>
</evidence>
<feature type="region of interest" description="Disordered" evidence="1">
    <location>
        <begin position="175"/>
        <end position="194"/>
    </location>
</feature>
<feature type="compositionally biased region" description="Basic and acidic residues" evidence="1">
    <location>
        <begin position="354"/>
        <end position="364"/>
    </location>
</feature>